<evidence type="ECO:0000313" key="3">
    <source>
        <dbReference type="Proteomes" id="UP000729402"/>
    </source>
</evidence>
<feature type="region of interest" description="Disordered" evidence="1">
    <location>
        <begin position="1"/>
        <end position="52"/>
    </location>
</feature>
<reference evidence="2" key="1">
    <citation type="journal article" date="2021" name="bioRxiv">
        <title>Whole Genome Assembly and Annotation of Northern Wild Rice, Zizania palustris L., Supports a Whole Genome Duplication in the Zizania Genus.</title>
        <authorList>
            <person name="Haas M."/>
            <person name="Kono T."/>
            <person name="Macchietto M."/>
            <person name="Millas R."/>
            <person name="McGilp L."/>
            <person name="Shao M."/>
            <person name="Duquette J."/>
            <person name="Hirsch C.N."/>
            <person name="Kimball J."/>
        </authorList>
    </citation>
    <scope>NUCLEOTIDE SEQUENCE</scope>
    <source>
        <tissue evidence="2">Fresh leaf tissue</tissue>
    </source>
</reference>
<dbReference type="AlphaFoldDB" id="A0A8J5SQ57"/>
<dbReference type="Proteomes" id="UP000729402">
    <property type="component" value="Unassembled WGS sequence"/>
</dbReference>
<protein>
    <submittedName>
        <fullName evidence="2">Uncharacterized protein</fullName>
    </submittedName>
</protein>
<comment type="caution">
    <text evidence="2">The sequence shown here is derived from an EMBL/GenBank/DDBJ whole genome shotgun (WGS) entry which is preliminary data.</text>
</comment>
<feature type="compositionally biased region" description="Basic residues" evidence="1">
    <location>
        <begin position="28"/>
        <end position="45"/>
    </location>
</feature>
<evidence type="ECO:0000313" key="2">
    <source>
        <dbReference type="EMBL" id="KAG8073947.1"/>
    </source>
</evidence>
<name>A0A8J5SQ57_ZIZPA</name>
<proteinExistence type="predicted"/>
<organism evidence="2 3">
    <name type="scientific">Zizania palustris</name>
    <name type="common">Northern wild rice</name>
    <dbReference type="NCBI Taxonomy" id="103762"/>
    <lineage>
        <taxon>Eukaryota</taxon>
        <taxon>Viridiplantae</taxon>
        <taxon>Streptophyta</taxon>
        <taxon>Embryophyta</taxon>
        <taxon>Tracheophyta</taxon>
        <taxon>Spermatophyta</taxon>
        <taxon>Magnoliopsida</taxon>
        <taxon>Liliopsida</taxon>
        <taxon>Poales</taxon>
        <taxon>Poaceae</taxon>
        <taxon>BOP clade</taxon>
        <taxon>Oryzoideae</taxon>
        <taxon>Oryzeae</taxon>
        <taxon>Zizaniinae</taxon>
        <taxon>Zizania</taxon>
    </lineage>
</organism>
<accession>A0A8J5SQ57</accession>
<keyword evidence="3" id="KW-1185">Reference proteome</keyword>
<gene>
    <name evidence="2" type="ORF">GUJ93_ZPchr0006g46405</name>
</gene>
<sequence>MVRISPGDQQRRRCTVHMPRPAQASRRASARRPSRQRLAAQRRRGLQMEGPRETRACMRGLTVFSGSVGAVARRSQDTIELKCVKEVRRAMAMPNGIRKEDHRASHYLKVPKKTNQTQKLPKQHKANLKFERLTRFQKYLSWQNAEFPQTSERVGEA</sequence>
<evidence type="ECO:0000256" key="1">
    <source>
        <dbReference type="SAM" id="MobiDB-lite"/>
    </source>
</evidence>
<reference evidence="2" key="2">
    <citation type="submission" date="2021-02" db="EMBL/GenBank/DDBJ databases">
        <authorList>
            <person name="Kimball J.A."/>
            <person name="Haas M.W."/>
            <person name="Macchietto M."/>
            <person name="Kono T."/>
            <person name="Duquette J."/>
            <person name="Shao M."/>
        </authorList>
    </citation>
    <scope>NUCLEOTIDE SEQUENCE</scope>
    <source>
        <tissue evidence="2">Fresh leaf tissue</tissue>
    </source>
</reference>
<dbReference type="EMBL" id="JAAALK010000283">
    <property type="protein sequence ID" value="KAG8073947.1"/>
    <property type="molecule type" value="Genomic_DNA"/>
</dbReference>